<evidence type="ECO:0000313" key="3">
    <source>
        <dbReference type="EMBL" id="NEW05715.1"/>
    </source>
</evidence>
<evidence type="ECO:0000259" key="2">
    <source>
        <dbReference type="Pfam" id="PF07833"/>
    </source>
</evidence>
<feature type="domain" description="Copper amine oxidase-like N-terminal" evidence="2">
    <location>
        <begin position="47"/>
        <end position="86"/>
    </location>
</feature>
<protein>
    <submittedName>
        <fullName evidence="3">Copper amine oxidase</fullName>
    </submittedName>
</protein>
<sequence length="227" mass="25231">MGGAVTSLRKALVGSIICVLVLIGIVAYGSRATIDFLSSGNFIINGKFNENPIINYNGNVYVPIRFIAENMAANITYEAGKTISIEQTSVRFDELVSAPVPYVAYVRNFKDGRTWLQDIPLLQGNSCWSSCYHAPKPLSKFLAENEYPPVIVKPGSTLIIKYPQGMEPKQLDVLMGASLVDREEDYKEIKLDKGRLFLPENPGEYNILMNAIWDHGDTSYIFAVTIL</sequence>
<keyword evidence="1" id="KW-0812">Transmembrane</keyword>
<reference evidence="3" key="1">
    <citation type="submission" date="2020-02" db="EMBL/GenBank/DDBJ databases">
        <authorList>
            <person name="Shen X.-R."/>
            <person name="Zhang Y.-X."/>
        </authorList>
    </citation>
    <scope>NUCLEOTIDE SEQUENCE</scope>
    <source>
        <strain evidence="3">SYP-B3998</strain>
    </source>
</reference>
<gene>
    <name evidence="3" type="ORF">GK047_06735</name>
</gene>
<comment type="caution">
    <text evidence="3">The sequence shown here is derived from an EMBL/GenBank/DDBJ whole genome shotgun (WGS) entry which is preliminary data.</text>
</comment>
<dbReference type="AlphaFoldDB" id="A0A6G3ZUC2"/>
<keyword evidence="1" id="KW-0472">Membrane</keyword>
<organism evidence="3">
    <name type="scientific">Paenibacillus sp. SYP-B3998</name>
    <dbReference type="NCBI Taxonomy" id="2678564"/>
    <lineage>
        <taxon>Bacteria</taxon>
        <taxon>Bacillati</taxon>
        <taxon>Bacillota</taxon>
        <taxon>Bacilli</taxon>
        <taxon>Bacillales</taxon>
        <taxon>Paenibacillaceae</taxon>
        <taxon>Paenibacillus</taxon>
    </lineage>
</organism>
<proteinExistence type="predicted"/>
<keyword evidence="1" id="KW-1133">Transmembrane helix</keyword>
<dbReference type="InterPro" id="IPR012854">
    <property type="entry name" value="Cu_amine_oxidase-like_N"/>
</dbReference>
<evidence type="ECO:0000256" key="1">
    <source>
        <dbReference type="SAM" id="Phobius"/>
    </source>
</evidence>
<name>A0A6G3ZUC2_9BACL</name>
<dbReference type="EMBL" id="JAAIKC010000001">
    <property type="protein sequence ID" value="NEW05715.1"/>
    <property type="molecule type" value="Genomic_DNA"/>
</dbReference>
<feature type="transmembrane region" description="Helical" evidence="1">
    <location>
        <begin position="12"/>
        <end position="29"/>
    </location>
</feature>
<accession>A0A6G3ZUC2</accession>
<dbReference type="Pfam" id="PF07833">
    <property type="entry name" value="Cu_amine_oxidN1"/>
    <property type="match status" value="1"/>
</dbReference>